<dbReference type="CDD" id="cd07971">
    <property type="entry name" value="OBF_DNA_ligase_LigD"/>
    <property type="match status" value="1"/>
</dbReference>
<feature type="region of interest" description="Disordered" evidence="21">
    <location>
        <begin position="190"/>
        <end position="210"/>
    </location>
</feature>
<dbReference type="NCBIfam" id="TIGR02778">
    <property type="entry name" value="ligD_pol"/>
    <property type="match status" value="1"/>
</dbReference>
<dbReference type="GO" id="GO:0004527">
    <property type="term" value="F:exonuclease activity"/>
    <property type="evidence" value="ECO:0007669"/>
    <property type="project" value="UniProtKB-KW"/>
</dbReference>
<dbReference type="GO" id="GO:0046872">
    <property type="term" value="F:metal ion binding"/>
    <property type="evidence" value="ECO:0007669"/>
    <property type="project" value="UniProtKB-KW"/>
</dbReference>
<comment type="cofactor">
    <cofactor evidence="1">
        <name>Mn(2+)</name>
        <dbReference type="ChEBI" id="CHEBI:29035"/>
    </cofactor>
</comment>
<evidence type="ECO:0000256" key="11">
    <source>
        <dbReference type="ARBA" id="ARBA00022839"/>
    </source>
</evidence>
<dbReference type="PANTHER" id="PTHR42705:SF2">
    <property type="entry name" value="BIFUNCTIONAL NON-HOMOLOGOUS END JOINING PROTEIN LIGD"/>
    <property type="match status" value="1"/>
</dbReference>
<dbReference type="OrthoDB" id="9802472at2"/>
<dbReference type="PROSITE" id="PS50160">
    <property type="entry name" value="DNA_LIGASE_A3"/>
    <property type="match status" value="1"/>
</dbReference>
<accession>A0A6I3XCC6</accession>
<evidence type="ECO:0000256" key="19">
    <source>
        <dbReference type="ARBA" id="ARBA00029943"/>
    </source>
</evidence>
<evidence type="ECO:0000259" key="22">
    <source>
        <dbReference type="PROSITE" id="PS50160"/>
    </source>
</evidence>
<dbReference type="InterPro" id="IPR012310">
    <property type="entry name" value="DNA_ligase_ATP-dep_cent"/>
</dbReference>
<keyword evidence="24" id="KW-1185">Reference proteome</keyword>
<keyword evidence="16" id="KW-0234">DNA repair</keyword>
<evidence type="ECO:0000256" key="10">
    <source>
        <dbReference type="ARBA" id="ARBA00022801"/>
    </source>
</evidence>
<evidence type="ECO:0000256" key="17">
    <source>
        <dbReference type="ARBA" id="ARBA00023211"/>
    </source>
</evidence>
<keyword evidence="6" id="KW-0540">Nuclease</keyword>
<keyword evidence="4" id="KW-0808">Transferase</keyword>
<dbReference type="NCBIfam" id="TIGR02777">
    <property type="entry name" value="LigD_PE_dom"/>
    <property type="match status" value="1"/>
</dbReference>
<keyword evidence="15" id="KW-0233">DNA recombination</keyword>
<evidence type="ECO:0000256" key="18">
    <source>
        <dbReference type="ARBA" id="ARBA00023268"/>
    </source>
</evidence>
<evidence type="ECO:0000256" key="15">
    <source>
        <dbReference type="ARBA" id="ARBA00023172"/>
    </source>
</evidence>
<dbReference type="NCBIfam" id="NF004628">
    <property type="entry name" value="PRK05972.1"/>
    <property type="match status" value="1"/>
</dbReference>
<dbReference type="Gene3D" id="2.40.50.140">
    <property type="entry name" value="Nucleic acid-binding proteins"/>
    <property type="match status" value="1"/>
</dbReference>
<dbReference type="NCBIfam" id="TIGR02776">
    <property type="entry name" value="NHEJ_ligase_prk"/>
    <property type="match status" value="1"/>
</dbReference>
<evidence type="ECO:0000313" key="24">
    <source>
        <dbReference type="Proteomes" id="UP000431684"/>
    </source>
</evidence>
<dbReference type="Proteomes" id="UP000431684">
    <property type="component" value="Unassembled WGS sequence"/>
</dbReference>
<evidence type="ECO:0000256" key="16">
    <source>
        <dbReference type="ARBA" id="ARBA00023204"/>
    </source>
</evidence>
<dbReference type="Pfam" id="PF13298">
    <property type="entry name" value="LigD_N"/>
    <property type="match status" value="1"/>
</dbReference>
<dbReference type="InterPro" id="IPR014145">
    <property type="entry name" value="LigD_pol_dom"/>
</dbReference>
<organism evidence="23 24">
    <name type="scientific">Pseudoduganella dura</name>
    <dbReference type="NCBI Taxonomy" id="321982"/>
    <lineage>
        <taxon>Bacteria</taxon>
        <taxon>Pseudomonadati</taxon>
        <taxon>Pseudomonadota</taxon>
        <taxon>Betaproteobacteria</taxon>
        <taxon>Burkholderiales</taxon>
        <taxon>Oxalobacteraceae</taxon>
        <taxon>Telluria group</taxon>
        <taxon>Pseudoduganella</taxon>
    </lineage>
</organism>
<keyword evidence="10" id="KW-0378">Hydrolase</keyword>
<keyword evidence="12" id="KW-0067">ATP-binding</keyword>
<keyword evidence="17" id="KW-0464">Manganese</keyword>
<dbReference type="RefSeq" id="WP_155707062.1">
    <property type="nucleotide sequence ID" value="NZ_BMWU01000014.1"/>
</dbReference>
<reference evidence="23 24" key="1">
    <citation type="submission" date="2019-11" db="EMBL/GenBank/DDBJ databases">
        <title>Draft Genome Sequences of Six Type Strains of the Genus Massilia.</title>
        <authorList>
            <person name="Miess H."/>
            <person name="Frediansyah A."/>
            <person name="Goeker M."/>
            <person name="Gross H."/>
        </authorList>
    </citation>
    <scope>NUCLEOTIDE SEQUENCE [LARGE SCALE GENOMIC DNA]</scope>
    <source>
        <strain evidence="23 24">DSM 17513</strain>
    </source>
</reference>
<evidence type="ECO:0000256" key="5">
    <source>
        <dbReference type="ARBA" id="ARBA00022695"/>
    </source>
</evidence>
<dbReference type="NCBIfam" id="TIGR02779">
    <property type="entry name" value="NHEJ_ligase_lig"/>
    <property type="match status" value="1"/>
</dbReference>
<gene>
    <name evidence="23" type="primary">ligD</name>
    <name evidence="23" type="ORF">GJV26_01530</name>
</gene>
<evidence type="ECO:0000256" key="21">
    <source>
        <dbReference type="SAM" id="MobiDB-lite"/>
    </source>
</evidence>
<dbReference type="Gene3D" id="3.30.1490.70">
    <property type="match status" value="1"/>
</dbReference>
<evidence type="ECO:0000256" key="9">
    <source>
        <dbReference type="ARBA" id="ARBA00022763"/>
    </source>
</evidence>
<dbReference type="CDD" id="cd04862">
    <property type="entry name" value="PaeLigD_Pol_like"/>
    <property type="match status" value="1"/>
</dbReference>
<keyword evidence="11" id="KW-0269">Exonuclease</keyword>
<dbReference type="InterPro" id="IPR052171">
    <property type="entry name" value="NHEJ_LigD"/>
</dbReference>
<evidence type="ECO:0000256" key="7">
    <source>
        <dbReference type="ARBA" id="ARBA00022723"/>
    </source>
</evidence>
<sequence>MTDALKQYKAKRNFAITPEPAEGGEEGREALTFVIQKHWATRLHYDFRIELDGTMKSWAVPKGPSYDSHDKRMAVHVEDHPISYNDFEGEIPAKQYGAGKVIIWDKGTWHPVGDPHQGYRDGNLKFELRGHKMHGRWVLIRMRHSGEKQEPWLLIKEKDEYVRAADEFSVVDEMPGSVKALGMPTAEKLTPEADEAESTAMAHQGRPAAKATARKAAAKKTAAKKTAAKKTAAKPAATAAKSRAGAAAVAPLAKVGLPETLAPELATLVDSPPADPENWIFELKFDGYRLLARIEGASIELWTRNGNDWTHKLEPLRAALAKMALPDGWYDGEIVVHDKNGRPSFGLLQQAFDGEKTKNIVYFVFDAPYLDGHDLRGVPLVQRRELLQTVMGTETTGMVRLSAELAAPPEEIVAAACRMGLEGIIGKRRDALYTSRRSGDWIKLKCAQRQEFVIGGYTDPKGSRVGIGSLLLGYYDDAGTLHYAGNVGTGFDGTSLRDITARLKKVAADASPFATDKAIDKKAHWVKPTLVAEVTFGEWTGGGSIRHAVFLGLRTDKKATSIRRERAVHVEDVMQAQNEGKPAAKAAKATSKTATRTATNAATKAAIKGAGKAASGPSAGSGVDSTLPATLKVTNPDRLIDPASGMTKIGLVRYYALVHELMLEHLKGRPLALVRAPAGIGGELFFQKHSEVGKLPGVKQLPQELDPDHPTMLEVSSAQALLSCAQWNVVEFHTQNAFAKTYEKPNRMVFDLDPGQGVAWPQIQEAAQLMRAFLEQLGLPSFLKTSGGKGLHVVVPLKPQHGWDTVKGFSSFIVEHMARTLPDRFAFKSGPKNRVGKIFIDYLRNGRGATTAAAWSARARPGMGISVPVDWSELEHLTGGDHWTVATVHTRLDHGNEPWADYAKSATTITKAMKQLGYKDK</sequence>
<evidence type="ECO:0000256" key="14">
    <source>
        <dbReference type="ARBA" id="ARBA00023125"/>
    </source>
</evidence>
<dbReference type="GO" id="GO:0003910">
    <property type="term" value="F:DNA ligase (ATP) activity"/>
    <property type="evidence" value="ECO:0007669"/>
    <property type="project" value="UniProtKB-EC"/>
</dbReference>
<dbReference type="Gene3D" id="3.30.470.30">
    <property type="entry name" value="DNA ligase/mRNA capping enzyme"/>
    <property type="match status" value="1"/>
</dbReference>
<dbReference type="Pfam" id="PF04679">
    <property type="entry name" value="DNA_ligase_A_C"/>
    <property type="match status" value="1"/>
</dbReference>
<evidence type="ECO:0000256" key="3">
    <source>
        <dbReference type="ARBA" id="ARBA00022598"/>
    </source>
</evidence>
<evidence type="ECO:0000256" key="20">
    <source>
        <dbReference type="ARBA" id="ARBA00034003"/>
    </source>
</evidence>
<feature type="compositionally biased region" description="Low complexity" evidence="21">
    <location>
        <begin position="580"/>
        <end position="599"/>
    </location>
</feature>
<dbReference type="InterPro" id="IPR014146">
    <property type="entry name" value="LigD_ligase_dom"/>
</dbReference>
<dbReference type="InterPro" id="IPR012340">
    <property type="entry name" value="NA-bd_OB-fold"/>
</dbReference>
<feature type="region of interest" description="Disordered" evidence="21">
    <location>
        <begin position="578"/>
        <end position="599"/>
    </location>
</feature>
<evidence type="ECO:0000256" key="2">
    <source>
        <dbReference type="ARBA" id="ARBA00012727"/>
    </source>
</evidence>
<keyword evidence="14" id="KW-0238">DNA-binding</keyword>
<dbReference type="EMBL" id="WNWM01000002">
    <property type="protein sequence ID" value="MUI11181.1"/>
    <property type="molecule type" value="Genomic_DNA"/>
</dbReference>
<evidence type="ECO:0000256" key="6">
    <source>
        <dbReference type="ARBA" id="ARBA00022722"/>
    </source>
</evidence>
<dbReference type="InterPro" id="IPR033651">
    <property type="entry name" value="PaeLigD_Pol-like"/>
</dbReference>
<dbReference type="SUPFAM" id="SSF56091">
    <property type="entry name" value="DNA ligase/mRNA capping enzyme, catalytic domain"/>
    <property type="match status" value="1"/>
</dbReference>
<keyword evidence="3 23" id="KW-0436">Ligase</keyword>
<dbReference type="GO" id="GO:0005524">
    <property type="term" value="F:ATP binding"/>
    <property type="evidence" value="ECO:0007669"/>
    <property type="project" value="UniProtKB-KW"/>
</dbReference>
<dbReference type="CDD" id="cd07906">
    <property type="entry name" value="Adenylation_DNA_ligase_LigD_LigC"/>
    <property type="match status" value="1"/>
</dbReference>
<dbReference type="GO" id="GO:0006310">
    <property type="term" value="P:DNA recombination"/>
    <property type="evidence" value="ECO:0007669"/>
    <property type="project" value="UniProtKB-KW"/>
</dbReference>
<dbReference type="InterPro" id="IPR014144">
    <property type="entry name" value="LigD_PE_domain"/>
</dbReference>
<dbReference type="AlphaFoldDB" id="A0A6I3XCC6"/>
<comment type="catalytic activity">
    <reaction evidence="20">
        <text>ATP + (deoxyribonucleotide)n-3'-hydroxyl + 5'-phospho-(deoxyribonucleotide)m = (deoxyribonucleotide)n+m + AMP + diphosphate.</text>
        <dbReference type="EC" id="6.5.1.1"/>
    </reaction>
</comment>
<dbReference type="GO" id="GO:0003677">
    <property type="term" value="F:DNA binding"/>
    <property type="evidence" value="ECO:0007669"/>
    <property type="project" value="UniProtKB-KW"/>
</dbReference>
<dbReference type="InterPro" id="IPR014143">
    <property type="entry name" value="NHEJ_ligase_prk"/>
</dbReference>
<evidence type="ECO:0000256" key="13">
    <source>
        <dbReference type="ARBA" id="ARBA00022932"/>
    </source>
</evidence>
<protein>
    <recommendedName>
        <fullName evidence="2">DNA ligase (ATP)</fullName>
        <ecNumber evidence="2">6.5.1.1</ecNumber>
    </recommendedName>
    <alternativeName>
        <fullName evidence="19">NHEJ DNA polymerase</fullName>
    </alternativeName>
</protein>
<keyword evidence="7" id="KW-0479">Metal-binding</keyword>
<dbReference type="GO" id="GO:0006281">
    <property type="term" value="P:DNA repair"/>
    <property type="evidence" value="ECO:0007669"/>
    <property type="project" value="UniProtKB-KW"/>
</dbReference>
<evidence type="ECO:0000256" key="12">
    <source>
        <dbReference type="ARBA" id="ARBA00022840"/>
    </source>
</evidence>
<keyword evidence="8" id="KW-0547">Nucleotide-binding</keyword>
<comment type="caution">
    <text evidence="23">The sequence shown here is derived from an EMBL/GenBank/DDBJ whole genome shotgun (WGS) entry which is preliminary data.</text>
</comment>
<dbReference type="InterPro" id="IPR012309">
    <property type="entry name" value="DNA_ligase_ATP-dep_C"/>
</dbReference>
<feature type="domain" description="ATP-dependent DNA ligase family profile" evidence="22">
    <location>
        <begin position="353"/>
        <end position="445"/>
    </location>
</feature>
<dbReference type="GO" id="GO:0003887">
    <property type="term" value="F:DNA-directed DNA polymerase activity"/>
    <property type="evidence" value="ECO:0007669"/>
    <property type="project" value="UniProtKB-KW"/>
</dbReference>
<dbReference type="PANTHER" id="PTHR42705">
    <property type="entry name" value="BIFUNCTIONAL NON-HOMOLOGOUS END JOINING PROTEIN LIGD"/>
    <property type="match status" value="1"/>
</dbReference>
<keyword evidence="13" id="KW-0239">DNA-directed DNA polymerase</keyword>
<keyword evidence="5" id="KW-0548">Nucleotidyltransferase</keyword>
<evidence type="ECO:0000256" key="8">
    <source>
        <dbReference type="ARBA" id="ARBA00022741"/>
    </source>
</evidence>
<keyword evidence="9" id="KW-0227">DNA damage</keyword>
<evidence type="ECO:0000256" key="1">
    <source>
        <dbReference type="ARBA" id="ARBA00001936"/>
    </source>
</evidence>
<dbReference type="Gene3D" id="3.90.920.10">
    <property type="entry name" value="DNA primase, PRIM domain"/>
    <property type="match status" value="1"/>
</dbReference>
<proteinExistence type="predicted"/>
<dbReference type="SUPFAM" id="SSF50249">
    <property type="entry name" value="Nucleic acid-binding proteins"/>
    <property type="match status" value="1"/>
</dbReference>
<keyword evidence="18" id="KW-0511">Multifunctional enzyme</keyword>
<dbReference type="Pfam" id="PF01068">
    <property type="entry name" value="DNA_ligase_A_M"/>
    <property type="match status" value="1"/>
</dbReference>
<dbReference type="EC" id="6.5.1.1" evidence="2"/>
<dbReference type="Pfam" id="PF21686">
    <property type="entry name" value="LigD_Prim-Pol"/>
    <property type="match status" value="1"/>
</dbReference>
<evidence type="ECO:0000313" key="23">
    <source>
        <dbReference type="EMBL" id="MUI11181.1"/>
    </source>
</evidence>
<evidence type="ECO:0000256" key="4">
    <source>
        <dbReference type="ARBA" id="ARBA00022679"/>
    </source>
</evidence>
<name>A0A6I3XCC6_9BURK</name>